<protein>
    <submittedName>
        <fullName evidence="3">Uncharacterized protein LOC107218058</fullName>
    </submittedName>
</protein>
<organism evidence="3">
    <name type="scientific">Neodiprion lecontei</name>
    <name type="common">Redheaded pine sawfly</name>
    <dbReference type="NCBI Taxonomy" id="441921"/>
    <lineage>
        <taxon>Eukaryota</taxon>
        <taxon>Metazoa</taxon>
        <taxon>Ecdysozoa</taxon>
        <taxon>Arthropoda</taxon>
        <taxon>Hexapoda</taxon>
        <taxon>Insecta</taxon>
        <taxon>Pterygota</taxon>
        <taxon>Neoptera</taxon>
        <taxon>Endopterygota</taxon>
        <taxon>Hymenoptera</taxon>
        <taxon>Tenthredinoidea</taxon>
        <taxon>Diprionidae</taxon>
        <taxon>Diprioninae</taxon>
        <taxon>Neodiprion</taxon>
    </lineage>
</organism>
<evidence type="ECO:0000256" key="1">
    <source>
        <dbReference type="SAM" id="SignalP"/>
    </source>
</evidence>
<dbReference type="Proteomes" id="UP000829291">
    <property type="component" value="Chromosome 6"/>
</dbReference>
<dbReference type="AlphaFoldDB" id="A0A6J0BAU8"/>
<dbReference type="OrthoDB" id="6358587at2759"/>
<name>A0A6J0BAU8_NEOLC</name>
<feature type="chain" id="PRO_5026895916" evidence="1">
    <location>
        <begin position="21"/>
        <end position="203"/>
    </location>
</feature>
<gene>
    <name evidence="3" type="primary">LOC107218058</name>
</gene>
<evidence type="ECO:0000313" key="3">
    <source>
        <dbReference type="RefSeq" id="XP_015511292.1"/>
    </source>
</evidence>
<accession>A0A6J0BAU8</accession>
<dbReference type="GeneID" id="107218058"/>
<dbReference type="RefSeq" id="XP_015511292.1">
    <property type="nucleotide sequence ID" value="XM_015655806.2"/>
</dbReference>
<dbReference type="PANTHER" id="PTHR21398">
    <property type="entry name" value="AGAP007094-PA"/>
    <property type="match status" value="1"/>
</dbReference>
<feature type="signal peptide" evidence="1">
    <location>
        <begin position="1"/>
        <end position="20"/>
    </location>
</feature>
<keyword evidence="1" id="KW-0732">Signal</keyword>
<evidence type="ECO:0000313" key="2">
    <source>
        <dbReference type="Proteomes" id="UP000829291"/>
    </source>
</evidence>
<dbReference type="SMART" id="SM00718">
    <property type="entry name" value="DM4_12"/>
    <property type="match status" value="1"/>
</dbReference>
<proteinExistence type="predicted"/>
<reference evidence="3" key="1">
    <citation type="submission" date="2025-08" db="UniProtKB">
        <authorList>
            <consortium name="RefSeq"/>
        </authorList>
    </citation>
    <scope>IDENTIFICATION</scope>
    <source>
        <tissue evidence="3">Thorax and Abdomen</tissue>
    </source>
</reference>
<dbReference type="PANTHER" id="PTHR21398:SF11">
    <property type="entry name" value="HDC15381-RELATED"/>
    <property type="match status" value="1"/>
</dbReference>
<sequence length="203" mass="22463">MMKISDALLALTILSVAALADRDDSDRRDKRQIYSPILVEPYGGTFKLIIGVGIPIAIPGRTLVYGQNMQFQYPLPTNATFFTNLFSPSSTTRRRRRSSSHYEREIAYSMLEQQFDRSGANGKECIMRGICEAAETPLHEEGLVGELLHLLLTPDYGGNTSVDEDYVNAKKAGIRGEDCAALFPGCPYGHGILDHVSITKYVN</sequence>
<dbReference type="Pfam" id="PF07841">
    <property type="entry name" value="DM4_12"/>
    <property type="match status" value="1"/>
</dbReference>
<keyword evidence="2" id="KW-1185">Reference proteome</keyword>
<dbReference type="InParanoid" id="A0A6J0BAU8"/>
<dbReference type="InterPro" id="IPR006631">
    <property type="entry name" value="DM4_12"/>
</dbReference>
<dbReference type="KEGG" id="nlo:107218058"/>